<name>A0A926NX16_9HYPH</name>
<accession>A0A926NX16</accession>
<sequence>MPDDNKKPGLKSSTRKPQLRSYGFLSHGGNPDPDDKNASKPARSRGMLSHGAVNERTPRELDPPKPRRPYRRKDT</sequence>
<gene>
    <name evidence="2" type="ORF">HK439_21980</name>
</gene>
<dbReference type="Proteomes" id="UP000598467">
    <property type="component" value="Unassembled WGS sequence"/>
</dbReference>
<protein>
    <submittedName>
        <fullName evidence="2">Uncharacterized protein</fullName>
    </submittedName>
</protein>
<organism evidence="2 3">
    <name type="scientific">Roseibium aggregatum</name>
    <dbReference type="NCBI Taxonomy" id="187304"/>
    <lineage>
        <taxon>Bacteria</taxon>
        <taxon>Pseudomonadati</taxon>
        <taxon>Pseudomonadota</taxon>
        <taxon>Alphaproteobacteria</taxon>
        <taxon>Hyphomicrobiales</taxon>
        <taxon>Stappiaceae</taxon>
        <taxon>Roseibium</taxon>
    </lineage>
</organism>
<dbReference type="EMBL" id="JABFCZ010000028">
    <property type="protein sequence ID" value="MBD1548937.1"/>
    <property type="molecule type" value="Genomic_DNA"/>
</dbReference>
<evidence type="ECO:0000256" key="1">
    <source>
        <dbReference type="SAM" id="MobiDB-lite"/>
    </source>
</evidence>
<dbReference type="AlphaFoldDB" id="A0A926NX16"/>
<feature type="compositionally biased region" description="Basic and acidic residues" evidence="1">
    <location>
        <begin position="56"/>
        <end position="65"/>
    </location>
</feature>
<feature type="region of interest" description="Disordered" evidence="1">
    <location>
        <begin position="1"/>
        <end position="75"/>
    </location>
</feature>
<reference evidence="2" key="1">
    <citation type="submission" date="2020-05" db="EMBL/GenBank/DDBJ databases">
        <title>Identification of trans-AT polyketide cluster in two marine bacteria, producers of a novel glutaramide-containing polyketide sesbanimide D and analogs.</title>
        <authorList>
            <person name="Kacar D."/>
            <person name="Rodriguez P."/>
            <person name="Canedo L."/>
            <person name="Gonzalez E."/>
            <person name="Galan B."/>
            <person name="De La Calle F."/>
            <person name="Garcia J.L."/>
        </authorList>
    </citation>
    <scope>NUCLEOTIDE SEQUENCE</scope>
    <source>
        <strain evidence="2">PHM038</strain>
    </source>
</reference>
<proteinExistence type="predicted"/>
<evidence type="ECO:0000313" key="2">
    <source>
        <dbReference type="EMBL" id="MBD1548937.1"/>
    </source>
</evidence>
<dbReference type="RefSeq" id="WP_190293626.1">
    <property type="nucleotide sequence ID" value="NZ_JABFCZ010000028.1"/>
</dbReference>
<evidence type="ECO:0000313" key="3">
    <source>
        <dbReference type="Proteomes" id="UP000598467"/>
    </source>
</evidence>
<feature type="compositionally biased region" description="Basic residues" evidence="1">
    <location>
        <begin position="66"/>
        <end position="75"/>
    </location>
</feature>
<comment type="caution">
    <text evidence="2">The sequence shown here is derived from an EMBL/GenBank/DDBJ whole genome shotgun (WGS) entry which is preliminary data.</text>
</comment>